<dbReference type="Pfam" id="PF20090">
    <property type="entry name" value="DUF6482"/>
    <property type="match status" value="1"/>
</dbReference>
<dbReference type="KEGG" id="vct:JV59_18360"/>
<dbReference type="RefSeq" id="WP_006960821.1">
    <property type="nucleotide sequence ID" value="NZ_CM004383.1"/>
</dbReference>
<dbReference type="GeneID" id="93943333"/>
<name>A0A097AX58_9VIBR</name>
<dbReference type="Proteomes" id="UP000576645">
    <property type="component" value="Unassembled WGS sequence"/>
</dbReference>
<dbReference type="EMBL" id="CP009618">
    <property type="protein sequence ID" value="AIW21534.1"/>
    <property type="molecule type" value="Genomic_DNA"/>
</dbReference>
<reference evidence="1 4" key="1">
    <citation type="submission" date="2014-10" db="EMBL/GenBank/DDBJ databases">
        <title>The Complete Genome Sequence for the Shellfish Pathogen Vibrio coralliilyticus RE98 Isolated from a Shellfish Hatchery.</title>
        <authorList>
            <person name="Richards G.P."/>
            <person name="Bono J.L."/>
            <person name="Watson M.A."/>
            <person name="Needleman D.S."/>
        </authorList>
    </citation>
    <scope>NUCLEOTIDE SEQUENCE [LARGE SCALE GENOMIC DNA]</scope>
    <source>
        <strain evidence="1 4">RE98</strain>
    </source>
</reference>
<protein>
    <submittedName>
        <fullName evidence="2">Na(+)-translocating NADH-quinone reductase subunit B</fullName>
    </submittedName>
</protein>
<evidence type="ECO:0000313" key="3">
    <source>
        <dbReference type="EMBL" id="NOJ25633.1"/>
    </source>
</evidence>
<keyword evidence="4" id="KW-1185">Reference proteome</keyword>
<dbReference type="KEGG" id="vcy:IX92_21285"/>
<sequence length="83" mass="9524">MELQIESLEGGIYLAYSIDEGDRLLLRDTNQNPLKFCSLSQAKEHFKDQHYHSASLVHQSAYDEMCGEDIGSSHSLKTDLMWF</sequence>
<proteinExistence type="predicted"/>
<dbReference type="OrthoDB" id="5600613at2"/>
<reference evidence="3 5" key="3">
    <citation type="submission" date="2019-09" db="EMBL/GenBank/DDBJ databases">
        <title>Draft genome sequencing and comparative genomics of hatchery-associated Vibrios.</title>
        <authorList>
            <person name="Kehlet-Delgado H."/>
            <person name="Mueller R.S."/>
        </authorList>
    </citation>
    <scope>NUCLEOTIDE SEQUENCE [LARGE SCALE GENOMIC DNA]</scope>
    <source>
        <strain evidence="3 5">09-121-3</strain>
    </source>
</reference>
<dbReference type="AlphaFoldDB" id="A0A097AX58"/>
<evidence type="ECO:0000313" key="1">
    <source>
        <dbReference type="EMBL" id="AIW21534.1"/>
    </source>
</evidence>
<accession>A0A097AX58</accession>
<evidence type="ECO:0000313" key="4">
    <source>
        <dbReference type="Proteomes" id="UP000030081"/>
    </source>
</evidence>
<organism evidence="2">
    <name type="scientific">Vibrio coralliilyticus</name>
    <dbReference type="NCBI Taxonomy" id="190893"/>
    <lineage>
        <taxon>Bacteria</taxon>
        <taxon>Pseudomonadati</taxon>
        <taxon>Pseudomonadota</taxon>
        <taxon>Gammaproteobacteria</taxon>
        <taxon>Vibrionales</taxon>
        <taxon>Vibrionaceae</taxon>
        <taxon>Vibrio</taxon>
    </lineage>
</organism>
<dbReference type="EMBL" id="VTXP01000019">
    <property type="protein sequence ID" value="NOJ25633.1"/>
    <property type="molecule type" value="Genomic_DNA"/>
</dbReference>
<dbReference type="EMBL" id="JXXR01000011">
    <property type="protein sequence ID" value="KJY73283.1"/>
    <property type="molecule type" value="Genomic_DNA"/>
</dbReference>
<dbReference type="InterPro" id="IPR045508">
    <property type="entry name" value="DUF6482"/>
</dbReference>
<gene>
    <name evidence="3" type="ORF">F0238_23195</name>
    <name evidence="1" type="ORF">IX92_21285</name>
    <name evidence="2" type="ORF">TW71_10965</name>
</gene>
<dbReference type="Proteomes" id="UP000030081">
    <property type="component" value="Chromosome 2"/>
</dbReference>
<evidence type="ECO:0000313" key="5">
    <source>
        <dbReference type="Proteomes" id="UP000576645"/>
    </source>
</evidence>
<evidence type="ECO:0000313" key="2">
    <source>
        <dbReference type="EMBL" id="KJY73283.1"/>
    </source>
</evidence>
<reference evidence="2" key="2">
    <citation type="journal article" date="2015" name="BMC Genomics">
        <title>Genome mining reveals unlocked bioactive potential of marine Gram-negative bacteria.</title>
        <authorList>
            <person name="Machado H."/>
            <person name="Sonnenschein E.C."/>
            <person name="Melchiorsen J."/>
            <person name="Gram L."/>
        </authorList>
    </citation>
    <scope>NUCLEOTIDE SEQUENCE</scope>
    <source>
        <strain evidence="2">S2052</strain>
    </source>
</reference>